<sequence length="1317" mass="151529">MNSVNLDKLTTQDAFFVVQELDELPVFDDQPSIEANSAQISVQTSFDTNFQDREAFVTGVSKYIEEATRHGVFNDMLAEGFQHAANLYTWRCISRSVPTVQSNDDPARNAINQRVCQVLGPHIDKLFEFMEFTNKAINRFCDEIARLCHPEKRKDFVSESYLMTLGKFLNMLVVLDELKNMKASIKNDMSTFKRATQALQSNGMEMMSFQKVHDLSLFLATQHKVKENLKERLVQIEGFEDVLADVINICVYFFENQIYITADEKHMFVKVIAFSLFLIDGNGDNVKKLDQSKRLSIQKLDKLLKTLEAVPLFGDMQIQPFSFVKRSQFYNPSKWPLCSSLSNTCHINILEKVRVTRKHHDEFVTHLARIKNDMTIVEPDQPRTDEENKEITELCLNGLRLLCDWTSSVIELVSWKLDNPAKPETHPECPPESASYARATTYNYTPSEKAALVEMIAMIKGVQLQLSRLEADFATPIRKHIYAEVQDFVQLTLREPLHKAVKHKKDMISTIINSIIDTCADASNLTMSKSMEFSSKKKSKKEQSQSLSDLSSKRRREVPPSSTQLYLTRTMLESLVSEKSGGRRLRKDIDPKHLEKMFLFLRQSYYWPCLLSFSQTLANCCDLSQFWFREFYLEMSMGEQIQFPIEMSIPWILTDYVLTSQDPSLMECLLYQLDLYNDAAAYSLSKFRKQHLYDEVEAEVNLCFDQFVFKLSEAVFQHYKQLAASMLLDKGFKADCTRMGITLRTPPAARFETLLKQRHVQLLGRSIDLNRLISQRIDVALARSLDVAISRFESEGLWYIVPLDAMIETNRLCHHLLSEHLHSLADFDDMLTEANHQVNSTNGRTTLHIFNEMSGDLMPNYYYNSFTQRFVKGRLRYRNEPHRDKPPSVPPVFEFGSKSLNAAFANICAMHKNYIGLTHFATMAKFMGYQGIATVIDEMLMLARQIIDEQIKPHVRILYNLSPKILKLPRYDYGAEAILQYYLQPAKSIVAYEPLKKEFAQGLRELGNLITFCLQLESGLGKEDMIDLFNSAPFTKCIPKPPFKSREDHEMRLTRLSEQAERIHIASAVETFGNAIQRGLVQETELLTKERLCGGMNIFERLLTRLRDHFMDDQIFVGPPNPTNGVMLVDEIAEFHRLWSNIQVALHVLQIHNASDKTNDVPSTDEVFGDSLYWASMTIIRVLNQHRRFEVMDFSYHLLRVYRVEMGALQQGNAKKEDGVTLSAIVDRIRRQQALNNYILSILDSHLGVVDREYGMNSRQQFEAPQHRKAEEMRRLPPLAAPGTNKNLSSLSANTSSTNIYGHQNNLDGTWEQLTPR</sequence>
<comment type="caution">
    <text evidence="5">The sequence shown here is derived from an EMBL/GenBank/DDBJ whole genome shotgun (WGS) entry which is preliminary data.</text>
</comment>
<dbReference type="PRINTS" id="PR01698">
    <property type="entry name" value="CYTOFMRPINTP"/>
</dbReference>
<feature type="domain" description="CYRIA/CYRIB Rac1 binding" evidence="4">
    <location>
        <begin position="109"/>
        <end position="280"/>
    </location>
</feature>
<dbReference type="EMBL" id="CAJFCV020000004">
    <property type="protein sequence ID" value="CAG9119217.1"/>
    <property type="molecule type" value="Genomic_DNA"/>
</dbReference>
<feature type="region of interest" description="Disordered" evidence="3">
    <location>
        <begin position="532"/>
        <end position="562"/>
    </location>
</feature>
<dbReference type="EMBL" id="CAJFDI010000004">
    <property type="protein sequence ID" value="CAD5228607.1"/>
    <property type="molecule type" value="Genomic_DNA"/>
</dbReference>
<gene>
    <name evidence="5" type="ORF">BXYJ_LOCUS10529</name>
</gene>
<dbReference type="PANTHER" id="PTHR12195">
    <property type="entry name" value="CYTOPLASMIC FMR1-INTERACTING PROTEIN-RELATED"/>
    <property type="match status" value="1"/>
</dbReference>
<accession>A0A7I8X8V0</accession>
<dbReference type="Pfam" id="PF05994">
    <property type="entry name" value="FragX_IP"/>
    <property type="match status" value="1"/>
</dbReference>
<dbReference type="Pfam" id="PF07159">
    <property type="entry name" value="CYRIA-B_Rac1-bd"/>
    <property type="match status" value="1"/>
</dbReference>
<keyword evidence="6" id="KW-1185">Reference proteome</keyword>
<dbReference type="SMR" id="A0A7I8X8V0"/>
<dbReference type="GO" id="GO:0031267">
    <property type="term" value="F:small GTPase binding"/>
    <property type="evidence" value="ECO:0007669"/>
    <property type="project" value="InterPro"/>
</dbReference>
<evidence type="ECO:0000256" key="1">
    <source>
        <dbReference type="ARBA" id="ARBA00025790"/>
    </source>
</evidence>
<evidence type="ECO:0000259" key="4">
    <source>
        <dbReference type="Pfam" id="PF07159"/>
    </source>
</evidence>
<keyword evidence="2" id="KW-0963">Cytoplasm</keyword>
<comment type="similarity">
    <text evidence="1 2">Belongs to the CYFIP family.</text>
</comment>
<dbReference type="Proteomes" id="UP000659654">
    <property type="component" value="Unassembled WGS sequence"/>
</dbReference>
<evidence type="ECO:0000313" key="5">
    <source>
        <dbReference type="EMBL" id="CAD5228607.1"/>
    </source>
</evidence>
<dbReference type="OrthoDB" id="10265867at2759"/>
<proteinExistence type="inferred from homology"/>
<evidence type="ECO:0000256" key="2">
    <source>
        <dbReference type="PIRNR" id="PIRNR008153"/>
    </source>
</evidence>
<dbReference type="InterPro" id="IPR009828">
    <property type="entry name" value="CYRIA/CYRIB_Rac1-bd"/>
</dbReference>
<feature type="region of interest" description="Disordered" evidence="3">
    <location>
        <begin position="1278"/>
        <end position="1317"/>
    </location>
</feature>
<organism evidence="5 6">
    <name type="scientific">Bursaphelenchus xylophilus</name>
    <name type="common">Pinewood nematode worm</name>
    <name type="synonym">Aphelenchoides xylophilus</name>
    <dbReference type="NCBI Taxonomy" id="6326"/>
    <lineage>
        <taxon>Eukaryota</taxon>
        <taxon>Metazoa</taxon>
        <taxon>Ecdysozoa</taxon>
        <taxon>Nematoda</taxon>
        <taxon>Chromadorea</taxon>
        <taxon>Rhabditida</taxon>
        <taxon>Tylenchina</taxon>
        <taxon>Tylenchomorpha</taxon>
        <taxon>Aphelenchoidea</taxon>
        <taxon>Aphelenchoididae</taxon>
        <taxon>Bursaphelenchus</taxon>
    </lineage>
</organism>
<dbReference type="PIRSF" id="PIRSF008153">
    <property type="entry name" value="FMR1_interacting"/>
    <property type="match status" value="1"/>
</dbReference>
<feature type="compositionally biased region" description="Polar residues" evidence="3">
    <location>
        <begin position="1300"/>
        <end position="1317"/>
    </location>
</feature>
<name>A0A7I8X8V0_BURXY</name>
<dbReference type="Proteomes" id="UP000582659">
    <property type="component" value="Unassembled WGS sequence"/>
</dbReference>
<dbReference type="InterPro" id="IPR008081">
    <property type="entry name" value="Cytoplasmic_FMR1-int"/>
</dbReference>
<dbReference type="GO" id="GO:0030833">
    <property type="term" value="P:regulation of actin filament polymerization"/>
    <property type="evidence" value="ECO:0007669"/>
    <property type="project" value="InterPro"/>
</dbReference>
<feature type="compositionally biased region" description="Low complexity" evidence="3">
    <location>
        <begin position="1284"/>
        <end position="1299"/>
    </location>
</feature>
<reference evidence="5" key="1">
    <citation type="submission" date="2020-09" db="EMBL/GenBank/DDBJ databases">
        <authorList>
            <person name="Kikuchi T."/>
        </authorList>
    </citation>
    <scope>NUCLEOTIDE SEQUENCE</scope>
    <source>
        <strain evidence="5">Ka4C1</strain>
    </source>
</reference>
<dbReference type="GO" id="GO:0005737">
    <property type="term" value="C:cytoplasm"/>
    <property type="evidence" value="ECO:0007669"/>
    <property type="project" value="UniProtKB-UniRule"/>
</dbReference>
<protein>
    <recommendedName>
        <fullName evidence="2">Cytoplasmic FMR1-interacting protein</fullName>
    </recommendedName>
</protein>
<evidence type="ECO:0000256" key="3">
    <source>
        <dbReference type="SAM" id="MobiDB-lite"/>
    </source>
</evidence>
<evidence type="ECO:0000313" key="6">
    <source>
        <dbReference type="Proteomes" id="UP000659654"/>
    </source>
</evidence>